<evidence type="ECO:0000313" key="4">
    <source>
        <dbReference type="EMBL" id="RLC37885.1"/>
    </source>
</evidence>
<dbReference type="Gene3D" id="1.10.10.60">
    <property type="entry name" value="Homeodomain-like"/>
    <property type="match status" value="1"/>
</dbReference>
<feature type="domain" description="HTH tetR-type" evidence="3">
    <location>
        <begin position="5"/>
        <end position="65"/>
    </location>
</feature>
<reference evidence="4 5" key="1">
    <citation type="submission" date="2018-06" db="EMBL/GenBank/DDBJ databases">
        <title>Extensive metabolic versatility and redundancy in microbially diverse, dynamic hydrothermal sediments.</title>
        <authorList>
            <person name="Dombrowski N."/>
            <person name="Teske A."/>
            <person name="Baker B.J."/>
        </authorList>
    </citation>
    <scope>NUCLEOTIDE SEQUENCE [LARGE SCALE GENOMIC DNA]</scope>
    <source>
        <strain evidence="4">B79_G16</strain>
    </source>
</reference>
<name>A0A420ZDY9_UNCK3</name>
<dbReference type="Gene3D" id="1.10.357.10">
    <property type="entry name" value="Tetracycline Repressor, domain 2"/>
    <property type="match status" value="1"/>
</dbReference>
<dbReference type="AlphaFoldDB" id="A0A420ZDY9"/>
<dbReference type="InterPro" id="IPR036271">
    <property type="entry name" value="Tet_transcr_reg_TetR-rel_C_sf"/>
</dbReference>
<dbReference type="PRINTS" id="PR00455">
    <property type="entry name" value="HTHTETR"/>
</dbReference>
<organism evidence="4 5">
    <name type="scientific">candidate division Kazan bacterium</name>
    <dbReference type="NCBI Taxonomy" id="2202143"/>
    <lineage>
        <taxon>Bacteria</taxon>
        <taxon>Bacteria division Kazan-3B-28</taxon>
    </lineage>
</organism>
<evidence type="ECO:0000259" key="3">
    <source>
        <dbReference type="PROSITE" id="PS50977"/>
    </source>
</evidence>
<dbReference type="InterPro" id="IPR009057">
    <property type="entry name" value="Homeodomain-like_sf"/>
</dbReference>
<dbReference type="PROSITE" id="PS50977">
    <property type="entry name" value="HTH_TETR_2"/>
    <property type="match status" value="1"/>
</dbReference>
<proteinExistence type="predicted"/>
<evidence type="ECO:0000256" key="2">
    <source>
        <dbReference type="PROSITE-ProRule" id="PRU00335"/>
    </source>
</evidence>
<feature type="DNA-binding region" description="H-T-H motif" evidence="2">
    <location>
        <begin position="28"/>
        <end position="47"/>
    </location>
</feature>
<dbReference type="SUPFAM" id="SSF46689">
    <property type="entry name" value="Homeodomain-like"/>
    <property type="match status" value="1"/>
</dbReference>
<evidence type="ECO:0000256" key="1">
    <source>
        <dbReference type="ARBA" id="ARBA00023125"/>
    </source>
</evidence>
<protein>
    <recommendedName>
        <fullName evidence="3">HTH tetR-type domain-containing protein</fullName>
    </recommendedName>
</protein>
<evidence type="ECO:0000313" key="5">
    <source>
        <dbReference type="Proteomes" id="UP000281261"/>
    </source>
</evidence>
<dbReference type="InterPro" id="IPR001647">
    <property type="entry name" value="HTH_TetR"/>
</dbReference>
<gene>
    <name evidence="4" type="ORF">DRH29_00520</name>
</gene>
<accession>A0A420ZDY9</accession>
<dbReference type="GO" id="GO:0003677">
    <property type="term" value="F:DNA binding"/>
    <property type="evidence" value="ECO:0007669"/>
    <property type="project" value="UniProtKB-UniRule"/>
</dbReference>
<dbReference type="InterPro" id="IPR050624">
    <property type="entry name" value="HTH-type_Tx_Regulator"/>
</dbReference>
<comment type="caution">
    <text evidence="4">The sequence shown here is derived from an EMBL/GenBank/DDBJ whole genome shotgun (WGS) entry which is preliminary data.</text>
</comment>
<dbReference type="SUPFAM" id="SSF48498">
    <property type="entry name" value="Tetracyclin repressor-like, C-terminal domain"/>
    <property type="match status" value="1"/>
</dbReference>
<dbReference type="PANTHER" id="PTHR43479">
    <property type="entry name" value="ACREF/ENVCD OPERON REPRESSOR-RELATED"/>
    <property type="match status" value="1"/>
</dbReference>
<keyword evidence="1 2" id="KW-0238">DNA-binding</keyword>
<dbReference type="PANTHER" id="PTHR43479:SF11">
    <property type="entry name" value="ACREF_ENVCD OPERON REPRESSOR-RELATED"/>
    <property type="match status" value="1"/>
</dbReference>
<dbReference type="Pfam" id="PF00440">
    <property type="entry name" value="TetR_N"/>
    <property type="match status" value="1"/>
</dbReference>
<sequence length="187" mass="21433">MSTLSNTKTRIIETSSQLFAKYTYAGVSMSQIAKDLNITKAALYYHYPSKLVIYKHVLDKIYQDFRQHLQVIQAEKTPVQKLRMLIERYLNFNLGKGGLIRMIITQSSDNLPQLSGYIVRFRKQMYDLVRSYAREIIGELGNCISIPLLINMMDGLLLERSLSSKKFNAQKAAKQATMTLLNVSTLK</sequence>
<dbReference type="Proteomes" id="UP000281261">
    <property type="component" value="Unassembled WGS sequence"/>
</dbReference>
<dbReference type="EMBL" id="QMNG01000001">
    <property type="protein sequence ID" value="RLC37885.1"/>
    <property type="molecule type" value="Genomic_DNA"/>
</dbReference>